<dbReference type="Gene3D" id="6.10.250.3410">
    <property type="entry name" value="DBF zinc finger"/>
    <property type="match status" value="1"/>
</dbReference>
<dbReference type="PROSITE" id="PS51265">
    <property type="entry name" value="ZF_DBF4"/>
    <property type="match status" value="1"/>
</dbReference>
<keyword evidence="6" id="KW-0862">Zinc</keyword>
<feature type="non-terminal residue" evidence="12">
    <location>
        <position position="431"/>
    </location>
</feature>
<dbReference type="GO" id="GO:0010571">
    <property type="term" value="P:positive regulation of nuclear cell cycle DNA replication"/>
    <property type="evidence" value="ECO:0007669"/>
    <property type="project" value="TreeGrafter"/>
</dbReference>
<dbReference type="Proteomes" id="UP000614263">
    <property type="component" value="Unassembled WGS sequence"/>
</dbReference>
<name>A0A852B330_9CORV</name>
<dbReference type="PANTHER" id="PTHR15375">
    <property type="entry name" value="ACTIVATOR OF S-PHASE KINASE-RELATED"/>
    <property type="match status" value="1"/>
</dbReference>
<evidence type="ECO:0000256" key="8">
    <source>
        <dbReference type="ARBA" id="ARBA00023306"/>
    </source>
</evidence>
<dbReference type="InterPro" id="IPR006572">
    <property type="entry name" value="Znf_DBF"/>
</dbReference>
<evidence type="ECO:0000256" key="6">
    <source>
        <dbReference type="ARBA" id="ARBA00022833"/>
    </source>
</evidence>
<dbReference type="SMART" id="SM00586">
    <property type="entry name" value="ZnF_DBF"/>
    <property type="match status" value="1"/>
</dbReference>
<keyword evidence="3" id="KW-0479">Metal-binding</keyword>
<evidence type="ECO:0000313" key="12">
    <source>
        <dbReference type="EMBL" id="NXP61364.1"/>
    </source>
</evidence>
<evidence type="ECO:0000256" key="10">
    <source>
        <dbReference type="PROSITE-ProRule" id="PRU00600"/>
    </source>
</evidence>
<dbReference type="GO" id="GO:0008270">
    <property type="term" value="F:zinc ion binding"/>
    <property type="evidence" value="ECO:0007669"/>
    <property type="project" value="UniProtKB-KW"/>
</dbReference>
<keyword evidence="7" id="KW-0539">Nucleus</keyword>
<comment type="caution">
    <text evidence="12">The sequence shown here is derived from an EMBL/GenBank/DDBJ whole genome shotgun (WGS) entry which is preliminary data.</text>
</comment>
<evidence type="ECO:0000256" key="5">
    <source>
        <dbReference type="ARBA" id="ARBA00022771"/>
    </source>
</evidence>
<evidence type="ECO:0000256" key="1">
    <source>
        <dbReference type="ARBA" id="ARBA00004123"/>
    </source>
</evidence>
<dbReference type="InterPro" id="IPR038545">
    <property type="entry name" value="Znf_DBF_sf"/>
</dbReference>
<dbReference type="AlphaFoldDB" id="A0A852B330"/>
<proteinExistence type="predicted"/>
<evidence type="ECO:0000256" key="9">
    <source>
        <dbReference type="ARBA" id="ARBA00040397"/>
    </source>
</evidence>
<keyword evidence="8" id="KW-0131">Cell cycle</keyword>
<keyword evidence="13" id="KW-1185">Reference proteome</keyword>
<sequence>RNKMNSDKDCGMPAQFPQKDKKKRGYCECCGKKYEDLQTHLESERHRNFAQSTQYKVVDDIISKLVYEFVAYKDDDTGKIKRTKCSTGYFSPIIGKITRPDELKERLKKQRIALKTYSWKDTAMQALRLDRQPAEVQPNSVPVPTPVSASVCSALYCCPSQPSELTSKFRINHNIKTDCSCAVKLRETVVSSNSVQPPLQKTDQVHTDNLSQASELINKEILEPGVSKKNVQCFQEGMDTLYSHTQVTEFSEKVLQQKRKLNNSVVLPAKCLKKTDANPTFVKKCHDLCDNQQMQHNVILEAEVSDTAVNKELNASAASTAHSSPSGKLHRKVKLNLRKPKRETLKQNKELCVKNSDGLSVPEEKRSTSSSPLQTLLELFQTSERNSEFGGFSSYTENKCSMSINDTCEGQNANVMWSLFSSSSSSPFFGF</sequence>
<evidence type="ECO:0000313" key="13">
    <source>
        <dbReference type="Proteomes" id="UP000614263"/>
    </source>
</evidence>
<protein>
    <recommendedName>
        <fullName evidence="9">Protein DBF4 homolog A</fullName>
    </recommendedName>
</protein>
<dbReference type="GO" id="GO:0031431">
    <property type="term" value="C:Dbf4-dependent protein kinase complex"/>
    <property type="evidence" value="ECO:0007669"/>
    <property type="project" value="TreeGrafter"/>
</dbReference>
<dbReference type="EMBL" id="WEZZ01014830">
    <property type="protein sequence ID" value="NXP61364.1"/>
    <property type="molecule type" value="Genomic_DNA"/>
</dbReference>
<keyword evidence="4" id="KW-0677">Repeat</keyword>
<dbReference type="FunFam" id="6.10.250.3410:FF:000001">
    <property type="entry name" value="Protein DBF4 homolog A"/>
    <property type="match status" value="1"/>
</dbReference>
<evidence type="ECO:0000256" key="3">
    <source>
        <dbReference type="ARBA" id="ARBA00022723"/>
    </source>
</evidence>
<dbReference type="GO" id="GO:0003676">
    <property type="term" value="F:nucleic acid binding"/>
    <property type="evidence" value="ECO:0007669"/>
    <property type="project" value="InterPro"/>
</dbReference>
<dbReference type="InterPro" id="IPR051590">
    <property type="entry name" value="Replication_Regulatory_Kinase"/>
</dbReference>
<evidence type="ECO:0000256" key="2">
    <source>
        <dbReference type="ARBA" id="ARBA00022553"/>
    </source>
</evidence>
<keyword evidence="2" id="KW-0597">Phosphoprotein</keyword>
<gene>
    <name evidence="12" type="primary">Dbf4</name>
    <name evidence="12" type="ORF">CHLCYA_R09019</name>
</gene>
<keyword evidence="5 10" id="KW-0863">Zinc-finger</keyword>
<dbReference type="GO" id="GO:1901987">
    <property type="term" value="P:regulation of cell cycle phase transition"/>
    <property type="evidence" value="ECO:0007669"/>
    <property type="project" value="TreeGrafter"/>
</dbReference>
<evidence type="ECO:0000259" key="11">
    <source>
        <dbReference type="PROSITE" id="PS51265"/>
    </source>
</evidence>
<evidence type="ECO:0000256" key="7">
    <source>
        <dbReference type="ARBA" id="ARBA00023242"/>
    </source>
</evidence>
<feature type="non-terminal residue" evidence="12">
    <location>
        <position position="1"/>
    </location>
</feature>
<reference evidence="12" key="1">
    <citation type="submission" date="2019-10" db="EMBL/GenBank/DDBJ databases">
        <title>Bird 10,000 Genomes (B10K) Project - Family phase.</title>
        <authorList>
            <person name="Zhang G."/>
        </authorList>
    </citation>
    <scope>NUCLEOTIDE SEQUENCE</scope>
    <source>
        <strain evidence="12">B10K-DU-002-57</strain>
        <tissue evidence="12">Muscle</tissue>
    </source>
</reference>
<comment type="subcellular location">
    <subcellularLocation>
        <location evidence="1">Nucleus</location>
    </subcellularLocation>
</comment>
<dbReference type="GO" id="GO:0043539">
    <property type="term" value="F:protein serine/threonine kinase activator activity"/>
    <property type="evidence" value="ECO:0007669"/>
    <property type="project" value="TreeGrafter"/>
</dbReference>
<dbReference type="Pfam" id="PF07535">
    <property type="entry name" value="zf-DBF"/>
    <property type="match status" value="1"/>
</dbReference>
<feature type="domain" description="DBF4-type" evidence="11">
    <location>
        <begin position="20"/>
        <end position="68"/>
    </location>
</feature>
<evidence type="ECO:0000256" key="4">
    <source>
        <dbReference type="ARBA" id="ARBA00022737"/>
    </source>
</evidence>
<accession>A0A852B330</accession>
<organism evidence="12 13">
    <name type="scientific">Chloropsis cyanopogon</name>
    <dbReference type="NCBI Taxonomy" id="1218682"/>
    <lineage>
        <taxon>Eukaryota</taxon>
        <taxon>Metazoa</taxon>
        <taxon>Chordata</taxon>
        <taxon>Craniata</taxon>
        <taxon>Vertebrata</taxon>
        <taxon>Euteleostomi</taxon>
        <taxon>Archelosauria</taxon>
        <taxon>Archosauria</taxon>
        <taxon>Dinosauria</taxon>
        <taxon>Saurischia</taxon>
        <taxon>Theropoda</taxon>
        <taxon>Coelurosauria</taxon>
        <taxon>Aves</taxon>
        <taxon>Neognathae</taxon>
        <taxon>Neoaves</taxon>
        <taxon>Telluraves</taxon>
        <taxon>Australaves</taxon>
        <taxon>Passeriformes</taxon>
        <taxon>Corvoidea</taxon>
        <taxon>Irenidae</taxon>
        <taxon>Chloropsis</taxon>
    </lineage>
</organism>
<dbReference type="PANTHER" id="PTHR15375:SF22">
    <property type="entry name" value="PROTEIN DBF4 HOMOLOG A"/>
    <property type="match status" value="1"/>
</dbReference>